<dbReference type="PANTHER" id="PTHR37293:SF5">
    <property type="entry name" value="DNA REPLICATION PROTEIN"/>
    <property type="match status" value="1"/>
</dbReference>
<dbReference type="Pfam" id="PF07261">
    <property type="entry name" value="DnaB_2"/>
    <property type="match status" value="2"/>
</dbReference>
<name>A0ABV1C003_9FIRM</name>
<dbReference type="PIRSF" id="PIRSF033722">
    <property type="entry name" value="DnaD_CA_C3587_prd"/>
    <property type="match status" value="1"/>
</dbReference>
<evidence type="ECO:0000313" key="4">
    <source>
        <dbReference type="EMBL" id="MEQ2380449.1"/>
    </source>
</evidence>
<sequence length="375" mass="42139">MSSLILSTESSEGYTSVSNIFISEYVPGANGEFVKVYLYLLHLMSLRSNNISISLLADTFNQTEADIMRALRYWDSLDVISLSFNGPGNGLSNIVLRDIKHTGQAANAMADPIAAESASVNSTSSYQTETVRAAKPDIKQTEVIYTAEPSKVSYSKEQLNGFLANDNFSMLLFVIEQYMGRPLSTKETNSIVYFYDGLKLSTDLIEYLFEYCVEHNKKSINYIEKVALSWASKNIHTIAEAKEETSNHTDYVYQIMKAFGLSNREPAQHEKAMIAKWADTYCFDTDMIIEACNRTIKAIHQPSFEYADTILANWKNSNVSSLEDVKKADAAYAAGNNIKPKQTASSKPANNRFNNFQQRDKKSDDWYNSLLSNNN</sequence>
<dbReference type="Gene3D" id="1.10.10.630">
    <property type="entry name" value="DnaD domain-like"/>
    <property type="match status" value="2"/>
</dbReference>
<proteinExistence type="inferred from homology"/>
<evidence type="ECO:0000259" key="3">
    <source>
        <dbReference type="Pfam" id="PF07261"/>
    </source>
</evidence>
<comment type="similarity">
    <text evidence="1">Belongs to the DnaB/DnaD family.</text>
</comment>
<accession>A0ABV1C003</accession>
<feature type="compositionally biased region" description="Polar residues" evidence="2">
    <location>
        <begin position="339"/>
        <end position="357"/>
    </location>
</feature>
<reference evidence="4 5" key="1">
    <citation type="submission" date="2024-03" db="EMBL/GenBank/DDBJ databases">
        <title>Human intestinal bacterial collection.</title>
        <authorList>
            <person name="Pauvert C."/>
            <person name="Hitch T.C.A."/>
            <person name="Clavel T."/>
        </authorList>
    </citation>
    <scope>NUCLEOTIDE SEQUENCE [LARGE SCALE GENOMIC DNA]</scope>
    <source>
        <strain evidence="4 5">CLA-AA-H255</strain>
    </source>
</reference>
<dbReference type="InterPro" id="IPR017019">
    <property type="entry name" value="DNA_replication_prd_bac"/>
</dbReference>
<dbReference type="PANTHER" id="PTHR37293">
    <property type="entry name" value="PHAGE REPLICATION PROTEIN-RELATED"/>
    <property type="match status" value="1"/>
</dbReference>
<feature type="domain" description="DnaB/C C-terminal" evidence="3">
    <location>
        <begin position="173"/>
        <end position="244"/>
    </location>
</feature>
<feature type="region of interest" description="Disordered" evidence="2">
    <location>
        <begin position="339"/>
        <end position="358"/>
    </location>
</feature>
<protein>
    <submittedName>
        <fullName evidence="4">DnaD domain protein</fullName>
    </submittedName>
</protein>
<dbReference type="EMBL" id="JBBMER010000009">
    <property type="protein sequence ID" value="MEQ2380449.1"/>
    <property type="molecule type" value="Genomic_DNA"/>
</dbReference>
<dbReference type="Proteomes" id="UP001442364">
    <property type="component" value="Unassembled WGS sequence"/>
</dbReference>
<dbReference type="InterPro" id="IPR034829">
    <property type="entry name" value="DnaD-like_sf"/>
</dbReference>
<feature type="domain" description="DnaB/C C-terminal" evidence="3">
    <location>
        <begin position="264"/>
        <end position="328"/>
    </location>
</feature>
<dbReference type="RefSeq" id="WP_055177435.1">
    <property type="nucleotide sequence ID" value="NZ_DAWCMB010000306.1"/>
</dbReference>
<evidence type="ECO:0000256" key="2">
    <source>
        <dbReference type="SAM" id="MobiDB-lite"/>
    </source>
</evidence>
<dbReference type="InterPro" id="IPR006343">
    <property type="entry name" value="DnaB/C_C"/>
</dbReference>
<organism evidence="4 5">
    <name type="scientific">[Lactobacillus] rogosae</name>
    <dbReference type="NCBI Taxonomy" id="706562"/>
    <lineage>
        <taxon>Bacteria</taxon>
        <taxon>Bacillati</taxon>
        <taxon>Bacillota</taxon>
        <taxon>Clostridia</taxon>
        <taxon>Lachnospirales</taxon>
        <taxon>Lachnospiraceae</taxon>
        <taxon>Lachnospira</taxon>
    </lineage>
</organism>
<evidence type="ECO:0000256" key="1">
    <source>
        <dbReference type="ARBA" id="ARBA00093462"/>
    </source>
</evidence>
<dbReference type="NCBIfam" id="TIGR01446">
    <property type="entry name" value="DnaD_dom"/>
    <property type="match status" value="2"/>
</dbReference>
<dbReference type="SUPFAM" id="SSF158499">
    <property type="entry name" value="DnaD domain-like"/>
    <property type="match status" value="2"/>
</dbReference>
<gene>
    <name evidence="4" type="ORF">WMO14_11315</name>
</gene>
<evidence type="ECO:0000313" key="5">
    <source>
        <dbReference type="Proteomes" id="UP001442364"/>
    </source>
</evidence>
<comment type="caution">
    <text evidence="4">The sequence shown here is derived from an EMBL/GenBank/DDBJ whole genome shotgun (WGS) entry which is preliminary data.</text>
</comment>
<keyword evidence="5" id="KW-1185">Reference proteome</keyword>
<dbReference type="InterPro" id="IPR053162">
    <property type="entry name" value="DnaD"/>
</dbReference>